<reference evidence="9 10" key="1">
    <citation type="submission" date="2019-02" db="EMBL/GenBank/DDBJ databases">
        <title>Genome sequencing of the rare red list fungi Antrodiella citrinella (Flaviporus citrinellus).</title>
        <authorList>
            <person name="Buettner E."/>
            <person name="Kellner H."/>
        </authorList>
    </citation>
    <scope>NUCLEOTIDE SEQUENCE [LARGE SCALE GENOMIC DNA]</scope>
    <source>
        <strain evidence="9 10">DSM 108506</strain>
    </source>
</reference>
<dbReference type="EMBL" id="SGPM01000001">
    <property type="protein sequence ID" value="THH34183.1"/>
    <property type="molecule type" value="Genomic_DNA"/>
</dbReference>
<evidence type="ECO:0000256" key="3">
    <source>
        <dbReference type="ARBA" id="ARBA00022448"/>
    </source>
</evidence>
<dbReference type="PANTHER" id="PTHR12653:SF0">
    <property type="entry name" value="NADH DEHYDROGENASE [UBIQUINONE] 1 ALPHA SUBCOMPLEX SUBUNIT 5"/>
    <property type="match status" value="1"/>
</dbReference>
<organism evidence="9 10">
    <name type="scientific">Antrodiella citrinella</name>
    <dbReference type="NCBI Taxonomy" id="2447956"/>
    <lineage>
        <taxon>Eukaryota</taxon>
        <taxon>Fungi</taxon>
        <taxon>Dikarya</taxon>
        <taxon>Basidiomycota</taxon>
        <taxon>Agaricomycotina</taxon>
        <taxon>Agaricomycetes</taxon>
        <taxon>Polyporales</taxon>
        <taxon>Steccherinaceae</taxon>
        <taxon>Antrodiella</taxon>
    </lineage>
</organism>
<sequence>MFRLSRPLLNAVRKTSTGITGLNVHPNPLPELTRTYETTLATLARIPATSVYRQGVEALVQKKLKVLQSVNGDIEAAEKQLGEGQIEEAVDIAQDELSLVQKMIEWKAWEPLEEKPEPGQWEYFGKTTTATS</sequence>
<name>A0A4V3XJR9_9APHY</name>
<dbReference type="GO" id="GO:0022904">
    <property type="term" value="P:respiratory electron transport chain"/>
    <property type="evidence" value="ECO:0007669"/>
    <property type="project" value="InterPro"/>
</dbReference>
<keyword evidence="10" id="KW-1185">Reference proteome</keyword>
<keyword evidence="6" id="KW-0249">Electron transport</keyword>
<keyword evidence="4" id="KW-0679">Respiratory chain</keyword>
<evidence type="ECO:0000256" key="7">
    <source>
        <dbReference type="ARBA" id="ARBA00023128"/>
    </source>
</evidence>
<protein>
    <recommendedName>
        <fullName evidence="11">NADH dehydrogenase [ubiquinone] 1 alpha subcomplex subunit 5</fullName>
    </recommendedName>
</protein>
<comment type="caution">
    <text evidence="9">The sequence shown here is derived from an EMBL/GenBank/DDBJ whole genome shotgun (WGS) entry which is preliminary data.</text>
</comment>
<keyword evidence="8" id="KW-0472">Membrane</keyword>
<gene>
    <name evidence="9" type="ORF">EUX98_g61</name>
</gene>
<evidence type="ECO:0000256" key="8">
    <source>
        <dbReference type="ARBA" id="ARBA00023136"/>
    </source>
</evidence>
<evidence type="ECO:0000256" key="6">
    <source>
        <dbReference type="ARBA" id="ARBA00022982"/>
    </source>
</evidence>
<comment type="similarity">
    <text evidence="2">Belongs to the complex I NDUFA5 subunit family.</text>
</comment>
<evidence type="ECO:0000256" key="5">
    <source>
        <dbReference type="ARBA" id="ARBA00022792"/>
    </source>
</evidence>
<dbReference type="GO" id="GO:0005743">
    <property type="term" value="C:mitochondrial inner membrane"/>
    <property type="evidence" value="ECO:0007669"/>
    <property type="project" value="UniProtKB-SubCell"/>
</dbReference>
<keyword evidence="3" id="KW-0813">Transport</keyword>
<evidence type="ECO:0008006" key="11">
    <source>
        <dbReference type="Google" id="ProtNLM"/>
    </source>
</evidence>
<evidence type="ECO:0000313" key="10">
    <source>
        <dbReference type="Proteomes" id="UP000308730"/>
    </source>
</evidence>
<keyword evidence="5" id="KW-0999">Mitochondrion inner membrane</keyword>
<keyword evidence="7" id="KW-0496">Mitochondrion</keyword>
<accession>A0A4V3XJR9</accession>
<evidence type="ECO:0000313" key="9">
    <source>
        <dbReference type="EMBL" id="THH34183.1"/>
    </source>
</evidence>
<evidence type="ECO:0000256" key="2">
    <source>
        <dbReference type="ARBA" id="ARBA00010261"/>
    </source>
</evidence>
<dbReference type="AlphaFoldDB" id="A0A4V3XJR9"/>
<dbReference type="Pfam" id="PF04716">
    <property type="entry name" value="ETC_C1_NDUFA5"/>
    <property type="match status" value="1"/>
</dbReference>
<dbReference type="OrthoDB" id="286811at2759"/>
<dbReference type="InterPro" id="IPR006806">
    <property type="entry name" value="NDUFA5"/>
</dbReference>
<dbReference type="Proteomes" id="UP000308730">
    <property type="component" value="Unassembled WGS sequence"/>
</dbReference>
<dbReference type="PANTHER" id="PTHR12653">
    <property type="entry name" value="NADH-UBIQUINONE OXIDOREDUCTASE 13 KD-B SUBUNIT"/>
    <property type="match status" value="1"/>
</dbReference>
<proteinExistence type="inferred from homology"/>
<evidence type="ECO:0000256" key="1">
    <source>
        <dbReference type="ARBA" id="ARBA00004443"/>
    </source>
</evidence>
<evidence type="ECO:0000256" key="4">
    <source>
        <dbReference type="ARBA" id="ARBA00022660"/>
    </source>
</evidence>
<comment type="subcellular location">
    <subcellularLocation>
        <location evidence="1">Mitochondrion inner membrane</location>
        <topology evidence="1">Peripheral membrane protein</topology>
        <orientation evidence="1">Matrix side</orientation>
    </subcellularLocation>
</comment>